<proteinExistence type="inferred from homology"/>
<dbReference type="RefSeq" id="WP_249243100.1">
    <property type="nucleotide sequence ID" value="NZ_CP096649.1"/>
</dbReference>
<feature type="active site" description="Proton donor" evidence="12">
    <location>
        <position position="55"/>
    </location>
</feature>
<comment type="catalytic activity">
    <reaction evidence="11 15">
        <text>cytidine + H2O + H(+) = uridine + NH4(+)</text>
        <dbReference type="Rhea" id="RHEA:16069"/>
        <dbReference type="ChEBI" id="CHEBI:15377"/>
        <dbReference type="ChEBI" id="CHEBI:15378"/>
        <dbReference type="ChEBI" id="CHEBI:16704"/>
        <dbReference type="ChEBI" id="CHEBI:17562"/>
        <dbReference type="ChEBI" id="CHEBI:28938"/>
        <dbReference type="EC" id="3.5.4.5"/>
    </reaction>
</comment>
<dbReference type="InterPro" id="IPR050202">
    <property type="entry name" value="Cyt/Deoxycyt_deaminase"/>
</dbReference>
<dbReference type="GO" id="GO:0072527">
    <property type="term" value="P:pyrimidine-containing compound metabolic process"/>
    <property type="evidence" value="ECO:0007669"/>
    <property type="project" value="UniProtKB-ARBA"/>
</dbReference>
<evidence type="ECO:0000256" key="2">
    <source>
        <dbReference type="ARBA" id="ARBA00003949"/>
    </source>
</evidence>
<evidence type="ECO:0000313" key="17">
    <source>
        <dbReference type="EMBL" id="UQK59743.1"/>
    </source>
</evidence>
<evidence type="ECO:0000256" key="7">
    <source>
        <dbReference type="ARBA" id="ARBA00022801"/>
    </source>
</evidence>
<dbReference type="GO" id="GO:0005829">
    <property type="term" value="C:cytosol"/>
    <property type="evidence" value="ECO:0007669"/>
    <property type="project" value="TreeGrafter"/>
</dbReference>
<dbReference type="InterPro" id="IPR002125">
    <property type="entry name" value="CMP_dCMP_dom"/>
</dbReference>
<protein>
    <recommendedName>
        <fullName evidence="5 15">Cytidine deaminase</fullName>
        <ecNumber evidence="4 15">3.5.4.5</ecNumber>
    </recommendedName>
    <alternativeName>
        <fullName evidence="9 15">Cytidine aminohydrolase</fullName>
    </alternativeName>
</protein>
<evidence type="ECO:0000313" key="18">
    <source>
        <dbReference type="Proteomes" id="UP000831151"/>
    </source>
</evidence>
<evidence type="ECO:0000256" key="14">
    <source>
        <dbReference type="PIRSR" id="PIRSR606262-3"/>
    </source>
</evidence>
<dbReference type="GO" id="GO:0008270">
    <property type="term" value="F:zinc ion binding"/>
    <property type="evidence" value="ECO:0007669"/>
    <property type="project" value="UniProtKB-UniRule"/>
</dbReference>
<evidence type="ECO:0000256" key="6">
    <source>
        <dbReference type="ARBA" id="ARBA00022723"/>
    </source>
</evidence>
<dbReference type="Proteomes" id="UP000831151">
    <property type="component" value="Chromosome"/>
</dbReference>
<dbReference type="FunFam" id="3.40.140.10:FF:000008">
    <property type="entry name" value="Cytidine deaminase"/>
    <property type="match status" value="1"/>
</dbReference>
<dbReference type="EC" id="3.5.4.5" evidence="4 15"/>
<dbReference type="GO" id="GO:0055086">
    <property type="term" value="P:nucleobase-containing small molecule metabolic process"/>
    <property type="evidence" value="ECO:0007669"/>
    <property type="project" value="UniProtKB-ARBA"/>
</dbReference>
<dbReference type="InterPro" id="IPR016192">
    <property type="entry name" value="APOBEC/CMP_deaminase_Zn-bd"/>
</dbReference>
<keyword evidence="7 15" id="KW-0378">Hydrolase</keyword>
<sequence length="129" mass="14208">MDNKKLIESALSVLDRSYSIYSKYKVAAAVEMADGTVYKGVNIENASYGLTICAERSAIANAITNGDSRTIKKIAILNKDSYPFPCGACRQFISEFTKDAEIIVAKSSDDYKVFNIKDLLPESFSLDDN</sequence>
<comment type="similarity">
    <text evidence="3 15">Belongs to the cytidine and deoxycytidylate deaminase family.</text>
</comment>
<dbReference type="Gene3D" id="3.40.140.10">
    <property type="entry name" value="Cytidine Deaminase, domain 2"/>
    <property type="match status" value="1"/>
</dbReference>
<feature type="binding site" evidence="14">
    <location>
        <position position="89"/>
    </location>
    <ligand>
        <name>Zn(2+)</name>
        <dbReference type="ChEBI" id="CHEBI:29105"/>
        <note>catalytic</note>
    </ligand>
</feature>
<reference evidence="17" key="1">
    <citation type="submission" date="2022-04" db="EMBL/GenBank/DDBJ databases">
        <title>Complete genome sequences of Ezakiella coagulans and Fenollaria massiliensis.</title>
        <authorList>
            <person name="France M.T."/>
            <person name="Clifford J."/>
            <person name="Narina S."/>
            <person name="Rutt L."/>
            <person name="Ravel J."/>
        </authorList>
    </citation>
    <scope>NUCLEOTIDE SEQUENCE</scope>
    <source>
        <strain evidence="17">C0061C2</strain>
    </source>
</reference>
<comment type="cofactor">
    <cofactor evidence="1 14 15">
        <name>Zn(2+)</name>
        <dbReference type="ChEBI" id="CHEBI:29105"/>
    </cofactor>
</comment>
<dbReference type="CDD" id="cd01283">
    <property type="entry name" value="cytidine_deaminase"/>
    <property type="match status" value="1"/>
</dbReference>
<dbReference type="InterPro" id="IPR016193">
    <property type="entry name" value="Cytidine_deaminase-like"/>
</dbReference>
<name>A0A9E7DKP2_9FIRM</name>
<feature type="binding site" evidence="13">
    <location>
        <begin position="42"/>
        <end position="48"/>
    </location>
    <ligand>
        <name>substrate</name>
    </ligand>
</feature>
<organism evidence="17 18">
    <name type="scientific">Fenollaria massiliensis</name>
    <dbReference type="NCBI Taxonomy" id="938288"/>
    <lineage>
        <taxon>Bacteria</taxon>
        <taxon>Bacillati</taxon>
        <taxon>Bacillota</taxon>
        <taxon>Clostridia</taxon>
        <taxon>Eubacteriales</taxon>
        <taxon>Fenollaria</taxon>
    </lineage>
</organism>
<evidence type="ECO:0000256" key="3">
    <source>
        <dbReference type="ARBA" id="ARBA00006576"/>
    </source>
</evidence>
<evidence type="ECO:0000256" key="9">
    <source>
        <dbReference type="ARBA" id="ARBA00032005"/>
    </source>
</evidence>
<evidence type="ECO:0000256" key="5">
    <source>
        <dbReference type="ARBA" id="ARBA00018266"/>
    </source>
</evidence>
<comment type="catalytic activity">
    <reaction evidence="10 15">
        <text>2'-deoxycytidine + H2O + H(+) = 2'-deoxyuridine + NH4(+)</text>
        <dbReference type="Rhea" id="RHEA:13433"/>
        <dbReference type="ChEBI" id="CHEBI:15377"/>
        <dbReference type="ChEBI" id="CHEBI:15378"/>
        <dbReference type="ChEBI" id="CHEBI:15698"/>
        <dbReference type="ChEBI" id="CHEBI:16450"/>
        <dbReference type="ChEBI" id="CHEBI:28938"/>
        <dbReference type="EC" id="3.5.4.5"/>
    </reaction>
</comment>
<dbReference type="InterPro" id="IPR006262">
    <property type="entry name" value="Cyt_deam_tetra"/>
</dbReference>
<keyword evidence="8 14" id="KW-0862">Zinc</keyword>
<evidence type="ECO:0000256" key="15">
    <source>
        <dbReference type="RuleBase" id="RU364006"/>
    </source>
</evidence>
<feature type="binding site" evidence="14">
    <location>
        <position position="86"/>
    </location>
    <ligand>
        <name>Zn(2+)</name>
        <dbReference type="ChEBI" id="CHEBI:29105"/>
        <note>catalytic</note>
    </ligand>
</feature>
<evidence type="ECO:0000259" key="16">
    <source>
        <dbReference type="PROSITE" id="PS51747"/>
    </source>
</evidence>
<feature type="binding site" evidence="14">
    <location>
        <position position="53"/>
    </location>
    <ligand>
        <name>Zn(2+)</name>
        <dbReference type="ChEBI" id="CHEBI:29105"/>
        <note>catalytic</note>
    </ligand>
</feature>
<evidence type="ECO:0000256" key="8">
    <source>
        <dbReference type="ARBA" id="ARBA00022833"/>
    </source>
</evidence>
<accession>A0A9E7DKP2</accession>
<keyword evidence="6 14" id="KW-0479">Metal-binding</keyword>
<dbReference type="GO" id="GO:0004126">
    <property type="term" value="F:cytidine deaminase activity"/>
    <property type="evidence" value="ECO:0007669"/>
    <property type="project" value="UniProtKB-UniRule"/>
</dbReference>
<keyword evidence="18" id="KW-1185">Reference proteome</keyword>
<dbReference type="AlphaFoldDB" id="A0A9E7DKP2"/>
<dbReference type="NCBIfam" id="NF004064">
    <property type="entry name" value="PRK05578.1"/>
    <property type="match status" value="1"/>
</dbReference>
<evidence type="ECO:0000256" key="12">
    <source>
        <dbReference type="PIRSR" id="PIRSR606262-1"/>
    </source>
</evidence>
<dbReference type="KEGG" id="fms:M1R53_03615"/>
<evidence type="ECO:0000256" key="10">
    <source>
        <dbReference type="ARBA" id="ARBA00049252"/>
    </source>
</evidence>
<dbReference type="GO" id="GO:0042802">
    <property type="term" value="F:identical protein binding"/>
    <property type="evidence" value="ECO:0007669"/>
    <property type="project" value="UniProtKB-ARBA"/>
</dbReference>
<dbReference type="Pfam" id="PF00383">
    <property type="entry name" value="dCMP_cyt_deam_1"/>
    <property type="match status" value="1"/>
</dbReference>
<evidence type="ECO:0000256" key="1">
    <source>
        <dbReference type="ARBA" id="ARBA00001947"/>
    </source>
</evidence>
<dbReference type="PANTHER" id="PTHR11644">
    <property type="entry name" value="CYTIDINE DEAMINASE"/>
    <property type="match status" value="1"/>
</dbReference>
<evidence type="ECO:0000256" key="11">
    <source>
        <dbReference type="ARBA" id="ARBA00049558"/>
    </source>
</evidence>
<gene>
    <name evidence="17" type="primary">cdd</name>
    <name evidence="17" type="ORF">M1R53_03615</name>
</gene>
<dbReference type="NCBIfam" id="TIGR01354">
    <property type="entry name" value="cyt_deam_tetra"/>
    <property type="match status" value="1"/>
</dbReference>
<dbReference type="EMBL" id="CP096649">
    <property type="protein sequence ID" value="UQK59743.1"/>
    <property type="molecule type" value="Genomic_DNA"/>
</dbReference>
<dbReference type="PANTHER" id="PTHR11644:SF2">
    <property type="entry name" value="CYTIDINE DEAMINASE"/>
    <property type="match status" value="1"/>
</dbReference>
<evidence type="ECO:0000256" key="13">
    <source>
        <dbReference type="PIRSR" id="PIRSR606262-2"/>
    </source>
</evidence>
<dbReference type="SUPFAM" id="SSF53927">
    <property type="entry name" value="Cytidine deaminase-like"/>
    <property type="match status" value="1"/>
</dbReference>
<dbReference type="PROSITE" id="PS51747">
    <property type="entry name" value="CYT_DCMP_DEAMINASES_2"/>
    <property type="match status" value="1"/>
</dbReference>
<feature type="domain" description="CMP/dCMP-type deaminase" evidence="16">
    <location>
        <begin position="1"/>
        <end position="127"/>
    </location>
</feature>
<dbReference type="PROSITE" id="PS00903">
    <property type="entry name" value="CYT_DCMP_DEAMINASES_1"/>
    <property type="match status" value="1"/>
</dbReference>
<evidence type="ECO:0000256" key="4">
    <source>
        <dbReference type="ARBA" id="ARBA00012783"/>
    </source>
</evidence>
<comment type="function">
    <text evidence="2 15">This enzyme scavenges exogenous and endogenous cytidine and 2'-deoxycytidine for UMP synthesis.</text>
</comment>